<evidence type="ECO:0000256" key="7">
    <source>
        <dbReference type="ARBA" id="ARBA00022777"/>
    </source>
</evidence>
<evidence type="ECO:0000256" key="13">
    <source>
        <dbReference type="SAM" id="MobiDB-lite"/>
    </source>
</evidence>
<dbReference type="GO" id="GO:0046656">
    <property type="term" value="P:folic acid biosynthetic process"/>
    <property type="evidence" value="ECO:0007669"/>
    <property type="project" value="UniProtKB-KW"/>
</dbReference>
<dbReference type="STRING" id="983920.Y88_3098"/>
<comment type="caution">
    <text evidence="15">The sequence shown here is derived from an EMBL/GenBank/DDBJ whole genome shotgun (WGS) entry which is preliminary data.</text>
</comment>
<dbReference type="RefSeq" id="WP_008070903.1">
    <property type="nucleotide sequence ID" value="NZ_AQWK01000008.1"/>
</dbReference>
<keyword evidence="6" id="KW-0547">Nucleotide-binding</keyword>
<dbReference type="PANTHER" id="PTHR43071:SF1">
    <property type="entry name" value="2-AMINO-4-HYDROXY-6-HYDROXYMETHYLDIHYDROPTERIDINE PYROPHOSPHOKINASE"/>
    <property type="match status" value="1"/>
</dbReference>
<keyword evidence="9" id="KW-0289">Folate biosynthesis</keyword>
<dbReference type="OrthoDB" id="9808041at2"/>
<keyword evidence="7 15" id="KW-0418">Kinase</keyword>
<dbReference type="GO" id="GO:0003848">
    <property type="term" value="F:2-amino-4-hydroxy-6-hydroxymethyldihydropteridine diphosphokinase activity"/>
    <property type="evidence" value="ECO:0007669"/>
    <property type="project" value="UniProtKB-EC"/>
</dbReference>
<dbReference type="GO" id="GO:0005524">
    <property type="term" value="F:ATP binding"/>
    <property type="evidence" value="ECO:0007669"/>
    <property type="project" value="UniProtKB-KW"/>
</dbReference>
<dbReference type="InterPro" id="IPR035907">
    <property type="entry name" value="Hppk_sf"/>
</dbReference>
<evidence type="ECO:0000313" key="16">
    <source>
        <dbReference type="Proteomes" id="UP000004728"/>
    </source>
</evidence>
<dbReference type="eggNOG" id="COG0801">
    <property type="taxonomic scope" value="Bacteria"/>
</dbReference>
<comment type="similarity">
    <text evidence="2">Belongs to the HPPK family.</text>
</comment>
<dbReference type="UniPathway" id="UPA00077">
    <property type="reaction ID" value="UER00155"/>
</dbReference>
<dbReference type="HOGENOM" id="CLU_097916_3_0_5"/>
<evidence type="ECO:0000256" key="2">
    <source>
        <dbReference type="ARBA" id="ARBA00005810"/>
    </source>
</evidence>
<dbReference type="Pfam" id="PF01288">
    <property type="entry name" value="HPPK"/>
    <property type="match status" value="1"/>
</dbReference>
<dbReference type="SUPFAM" id="SSF55083">
    <property type="entry name" value="6-hydroxymethyl-7,8-dihydropterin pyrophosphokinase, HPPK"/>
    <property type="match status" value="1"/>
</dbReference>
<evidence type="ECO:0000256" key="9">
    <source>
        <dbReference type="ARBA" id="ARBA00022909"/>
    </source>
</evidence>
<evidence type="ECO:0000259" key="14">
    <source>
        <dbReference type="Pfam" id="PF01288"/>
    </source>
</evidence>
<dbReference type="InterPro" id="IPR000550">
    <property type="entry name" value="Hppk"/>
</dbReference>
<evidence type="ECO:0000256" key="8">
    <source>
        <dbReference type="ARBA" id="ARBA00022840"/>
    </source>
</evidence>
<reference evidence="15 16" key="1">
    <citation type="journal article" date="2012" name="J. Bacteriol.">
        <title>Draft Genome Sequence of Novosphingobium nitrogenifigens Y88T.</title>
        <authorList>
            <person name="Strabala T.J."/>
            <person name="Macdonald L."/>
            <person name="Liu V."/>
            <person name="Smit A.M."/>
        </authorList>
    </citation>
    <scope>NUCLEOTIDE SEQUENCE [LARGE SCALE GENOMIC DNA]</scope>
    <source>
        <strain evidence="15 16">DSM 19370</strain>
    </source>
</reference>
<name>F1ZCE6_9SPHN</name>
<dbReference type="Gene3D" id="3.30.70.560">
    <property type="entry name" value="7,8-Dihydro-6-hydroxymethylpterin-pyrophosphokinase HPPK"/>
    <property type="match status" value="1"/>
</dbReference>
<keyword evidence="5" id="KW-0808">Transferase</keyword>
<dbReference type="Proteomes" id="UP000004728">
    <property type="component" value="Unassembled WGS sequence"/>
</dbReference>
<dbReference type="NCBIfam" id="TIGR01498">
    <property type="entry name" value="folK"/>
    <property type="match status" value="1"/>
</dbReference>
<evidence type="ECO:0000256" key="5">
    <source>
        <dbReference type="ARBA" id="ARBA00022679"/>
    </source>
</evidence>
<dbReference type="AlphaFoldDB" id="F1ZCE6"/>
<protein>
    <recommendedName>
        <fullName evidence="4">2-amino-4-hydroxy-6-hydroxymethyldihydropteridine pyrophosphokinase</fullName>
        <ecNumber evidence="3">2.7.6.3</ecNumber>
    </recommendedName>
    <alternativeName>
        <fullName evidence="11">6-hydroxymethyl-7,8-dihydropterin pyrophosphokinase</fullName>
    </alternativeName>
    <alternativeName>
        <fullName evidence="12">7,8-dihydro-6-hydroxymethylpterin-pyrophosphokinase</fullName>
    </alternativeName>
</protein>
<comment type="pathway">
    <text evidence="1">Cofactor biosynthesis; tetrahydrofolate biosynthesis; 2-amino-4-hydroxy-6-hydroxymethyl-7,8-dihydropteridine diphosphate from 7,8-dihydroneopterin triphosphate: step 4/4.</text>
</comment>
<dbReference type="GO" id="GO:0016301">
    <property type="term" value="F:kinase activity"/>
    <property type="evidence" value="ECO:0007669"/>
    <property type="project" value="UniProtKB-KW"/>
</dbReference>
<evidence type="ECO:0000256" key="3">
    <source>
        <dbReference type="ARBA" id="ARBA00013253"/>
    </source>
</evidence>
<dbReference type="PANTHER" id="PTHR43071">
    <property type="entry name" value="2-AMINO-4-HYDROXY-6-HYDROXYMETHYLDIHYDROPTERIDINE PYROPHOSPHOKINASE"/>
    <property type="match status" value="1"/>
</dbReference>
<dbReference type="FunCoup" id="F1ZCE6">
    <property type="interactions" value="454"/>
</dbReference>
<comment type="function">
    <text evidence="10">Catalyzes the transfer of pyrophosphate from adenosine triphosphate (ATP) to 6-hydroxymethyl-7,8-dihydropterin, an enzymatic step in folate biosynthesis pathway.</text>
</comment>
<organism evidence="15 16">
    <name type="scientific">Novosphingobium nitrogenifigens DSM 19370</name>
    <dbReference type="NCBI Taxonomy" id="983920"/>
    <lineage>
        <taxon>Bacteria</taxon>
        <taxon>Pseudomonadati</taxon>
        <taxon>Pseudomonadota</taxon>
        <taxon>Alphaproteobacteria</taxon>
        <taxon>Sphingomonadales</taxon>
        <taxon>Sphingomonadaceae</taxon>
        <taxon>Novosphingobium</taxon>
    </lineage>
</organism>
<evidence type="ECO:0000256" key="11">
    <source>
        <dbReference type="ARBA" id="ARBA00029766"/>
    </source>
</evidence>
<feature type="domain" description="7,8-dihydro-6-hydroxymethylpterin-pyrophosphokinase" evidence="14">
    <location>
        <begin position="13"/>
        <end position="144"/>
    </location>
</feature>
<evidence type="ECO:0000313" key="15">
    <source>
        <dbReference type="EMBL" id="EGD57772.1"/>
    </source>
</evidence>
<evidence type="ECO:0000256" key="1">
    <source>
        <dbReference type="ARBA" id="ARBA00005051"/>
    </source>
</evidence>
<dbReference type="CDD" id="cd00483">
    <property type="entry name" value="HPPK"/>
    <property type="match status" value="1"/>
</dbReference>
<sequence length="191" mass="21137">MTQTRGGSDRFLIALGSNIAHPRHGTPSRVLSAAFAALRADGHRVLATSPVIATVPLGPSRRMYANAAALIESALAPLELLDRLQAIEASFGRTRRSQRWSARTLDLDIVLWSRGVWRDRRLVIPHREYRKRAFVLIPAAAIAPDWRDPETALRVKHLLARLTRRPAPPKARAPQGAGPIAQSVEQLTFNQ</sequence>
<dbReference type="EMBL" id="AEWJ01000054">
    <property type="protein sequence ID" value="EGD57772.1"/>
    <property type="molecule type" value="Genomic_DNA"/>
</dbReference>
<dbReference type="InParanoid" id="F1ZCE6"/>
<evidence type="ECO:0000256" key="6">
    <source>
        <dbReference type="ARBA" id="ARBA00022741"/>
    </source>
</evidence>
<dbReference type="GO" id="GO:0046654">
    <property type="term" value="P:tetrahydrofolate biosynthetic process"/>
    <property type="evidence" value="ECO:0007669"/>
    <property type="project" value="UniProtKB-UniPathway"/>
</dbReference>
<gene>
    <name evidence="15" type="ORF">Y88_3098</name>
</gene>
<evidence type="ECO:0000256" key="12">
    <source>
        <dbReference type="ARBA" id="ARBA00033413"/>
    </source>
</evidence>
<dbReference type="EC" id="2.7.6.3" evidence="3"/>
<evidence type="ECO:0000256" key="10">
    <source>
        <dbReference type="ARBA" id="ARBA00029409"/>
    </source>
</evidence>
<keyword evidence="16" id="KW-1185">Reference proteome</keyword>
<evidence type="ECO:0000256" key="4">
    <source>
        <dbReference type="ARBA" id="ARBA00016218"/>
    </source>
</evidence>
<accession>F1ZCE6</accession>
<proteinExistence type="inferred from homology"/>
<keyword evidence="8" id="KW-0067">ATP-binding</keyword>
<feature type="region of interest" description="Disordered" evidence="13">
    <location>
        <begin position="165"/>
        <end position="191"/>
    </location>
</feature>